<feature type="domain" description="Serine/threonine-protein kinase 11-interacting protein PH" evidence="7">
    <location>
        <begin position="551"/>
        <end position="634"/>
    </location>
</feature>
<evidence type="ECO:0000259" key="6">
    <source>
        <dbReference type="Pfam" id="PF15904"/>
    </source>
</evidence>
<evidence type="ECO:0000256" key="5">
    <source>
        <dbReference type="SAM" id="MobiDB-lite"/>
    </source>
</evidence>
<feature type="domain" description="STK11-interacting protein C-terminal PH" evidence="8">
    <location>
        <begin position="1172"/>
        <end position="1232"/>
    </location>
</feature>
<dbReference type="SMART" id="SM00364">
    <property type="entry name" value="LRR_BAC"/>
    <property type="match status" value="4"/>
</dbReference>
<comment type="caution">
    <text evidence="9">The sequence shown here is derived from an EMBL/GenBank/DDBJ whole genome shotgun (WGS) entry which is preliminary data.</text>
</comment>
<feature type="domain" description="LKB1 serine/threonine kinase interacting protein 1 N-terminal" evidence="6">
    <location>
        <begin position="14"/>
        <end position="90"/>
    </location>
</feature>
<gene>
    <name evidence="9" type="ORF">R5R35_002514</name>
</gene>
<dbReference type="PROSITE" id="PS51450">
    <property type="entry name" value="LRR"/>
    <property type="match status" value="3"/>
</dbReference>
<dbReference type="Gene3D" id="3.80.10.10">
    <property type="entry name" value="Ribonuclease Inhibitor"/>
    <property type="match status" value="1"/>
</dbReference>
<evidence type="ECO:0000256" key="4">
    <source>
        <dbReference type="ARBA" id="ARBA00022737"/>
    </source>
</evidence>
<dbReference type="InterPro" id="IPR032675">
    <property type="entry name" value="LRR_dom_sf"/>
</dbReference>
<keyword evidence="3" id="KW-0433">Leucine-rich repeat</keyword>
<dbReference type="Pfam" id="PF12799">
    <property type="entry name" value="LRR_4"/>
    <property type="match status" value="1"/>
</dbReference>
<proteinExistence type="predicted"/>
<dbReference type="InterPro" id="IPR057676">
    <property type="entry name" value="PH_S11IP_C"/>
</dbReference>
<evidence type="ECO:0000259" key="8">
    <source>
        <dbReference type="Pfam" id="PF25624"/>
    </source>
</evidence>
<dbReference type="InterPro" id="IPR001611">
    <property type="entry name" value="Leu-rich_rpt"/>
</dbReference>
<name>A0AAN9VFB7_9ORTH</name>
<dbReference type="EMBL" id="JAZDUA010000261">
    <property type="protein sequence ID" value="KAK7862748.1"/>
    <property type="molecule type" value="Genomic_DNA"/>
</dbReference>
<keyword evidence="10" id="KW-1185">Reference proteome</keyword>
<dbReference type="Pfam" id="PF25357">
    <property type="entry name" value="PH_S11IP"/>
    <property type="match status" value="1"/>
</dbReference>
<feature type="region of interest" description="Disordered" evidence="5">
    <location>
        <begin position="510"/>
        <end position="540"/>
    </location>
</feature>
<feature type="region of interest" description="Disordered" evidence="5">
    <location>
        <begin position="874"/>
        <end position="902"/>
    </location>
</feature>
<evidence type="ECO:0000259" key="7">
    <source>
        <dbReference type="Pfam" id="PF25357"/>
    </source>
</evidence>
<organism evidence="9 10">
    <name type="scientific">Gryllus longicercus</name>
    <dbReference type="NCBI Taxonomy" id="2509291"/>
    <lineage>
        <taxon>Eukaryota</taxon>
        <taxon>Metazoa</taxon>
        <taxon>Ecdysozoa</taxon>
        <taxon>Arthropoda</taxon>
        <taxon>Hexapoda</taxon>
        <taxon>Insecta</taxon>
        <taxon>Pterygota</taxon>
        <taxon>Neoptera</taxon>
        <taxon>Polyneoptera</taxon>
        <taxon>Orthoptera</taxon>
        <taxon>Ensifera</taxon>
        <taxon>Gryllidea</taxon>
        <taxon>Grylloidea</taxon>
        <taxon>Gryllidae</taxon>
        <taxon>Gryllinae</taxon>
        <taxon>Gryllus</taxon>
    </lineage>
</organism>
<accession>A0AAN9VFB7</accession>
<keyword evidence="4" id="KW-0677">Repeat</keyword>
<dbReference type="PANTHER" id="PTHR15454">
    <property type="entry name" value="NISCHARIN RELATED"/>
    <property type="match status" value="1"/>
</dbReference>
<evidence type="ECO:0000256" key="2">
    <source>
        <dbReference type="ARBA" id="ARBA00022490"/>
    </source>
</evidence>
<dbReference type="InterPro" id="IPR031782">
    <property type="entry name" value="LIP1_N"/>
</dbReference>
<dbReference type="Pfam" id="PF15904">
    <property type="entry name" value="LIP1"/>
    <property type="match status" value="1"/>
</dbReference>
<dbReference type="GO" id="GO:0005737">
    <property type="term" value="C:cytoplasm"/>
    <property type="evidence" value="ECO:0007669"/>
    <property type="project" value="UniProtKB-SubCell"/>
</dbReference>
<reference evidence="9 10" key="1">
    <citation type="submission" date="2024-03" db="EMBL/GenBank/DDBJ databases">
        <title>The genome assembly and annotation of the cricket Gryllus longicercus Weissman &amp; Gray.</title>
        <authorList>
            <person name="Szrajer S."/>
            <person name="Gray D."/>
            <person name="Ylla G."/>
        </authorList>
    </citation>
    <scope>NUCLEOTIDE SEQUENCE [LARGE SCALE GENOMIC DNA]</scope>
    <source>
        <strain evidence="9">DAG 2021-001</strain>
        <tissue evidence="9">Whole body minus gut</tissue>
    </source>
</reference>
<dbReference type="PANTHER" id="PTHR15454:SF69">
    <property type="entry name" value="SERINE_THREONINE-PROTEIN KINASE 11-INTERACTING PROTEIN"/>
    <property type="match status" value="1"/>
</dbReference>
<evidence type="ECO:0000313" key="9">
    <source>
        <dbReference type="EMBL" id="KAK7862748.1"/>
    </source>
</evidence>
<dbReference type="Proteomes" id="UP001378592">
    <property type="component" value="Unassembled WGS sequence"/>
</dbReference>
<sequence length="1238" mass="137501">MLENKNERMDVESISMLAELLRKTGDKVLQGDKTLLLNETLLKSLNDSFKFLAEEQDSDASFQVTKTNNSKESIFYDIQFLHDFIQKVVHISVARDTTRSVRNFILDINKFKSLQSLELTKVPVRNVTGIEQVRTQLQCVVCVQGLLQLQDLLVNCGADHSAADVWEELVEVVFTYNALGAIDNSFMYTPALQTIDLSHNRLKNFCVEDSLPNLKYLNLNFNLLQSVPSFGKEGACKLKTLLLRNNYLTDLSDLFKLKQLVELDVSCNSLTDHSTLVPVRKLPLLCWLNLAGNPLSFHIKHRSHTVHHLHVNASRCKFVLDGRALSWKERKSVRHHGIEVTDYSEEELLLSTESVASFPEEEYSTPVVQIQSKKSLRSRRQRSQVKEAVISESLKEQEVIPNNPSTADDQQHLQVKRDIEQLRQRFGEEHWLSEHGAAHLQAVLGLPRISPPSLVETLASHFKTQIPIQSENTSTSQEDLQNSLTSQLRNEIKNELSNIDSDNLAVDERHQKLDSSEEWEQGESEQDQINYSQSEEEEDVDESKLFTVRNTNASSQLLLLAVSASNLQERDVKSGRVLQKWSLASLQSCELLSDSQSTVRLTFNVLRRDRRSRMYLAEPSEAKELVHVLGDVLASRTLSDMNQVAYRCMKCSSQFSHEEDVQHASRGSTILCPSCGSSIVCMMEEVPLPSRIMPGTLSVGGLATSSAVTAAPAGPSLSSSQSSIGSKDNCPVEAPGSTRDCCLQVAAVVHQADAPSVSPSCPSPPCASPMASAPALTRSAVSLEESCSAISTRRCDSDIEVISNPSQSSIEVLDGGSRTPGRKCSSEERQTAVVCVDVNIRAVSSPVIASVGLTESSSSGSFTDSICTTYETQKNATNGSGAEDPPAFRLQNGEETSKMSMEKPAVEMEDDSLYGTEPIPSLQEMFEGLLEKVDKELAISDGLKSITSVVDNSIQYSYSDFQQVDHRLRLYFLQELLESDEELLLVVRAEILKTGNSSPFPGLTVFSSTHVWVLQIIGTEGDNPETWLQENMKFPLLSVNAIFPLLWEQGIGVECKELDWHILMLLQDSQRTHNFLRAAESALPTSCGIIHESASYQHQFMDKVANFRDSTSQLQLVSIFDSFDIKGEKDSAVKHGVVVVQTADIFVTESNLSWLFPHSLDNSIIKAVAAQQISDLMEVVTDECQIGLHFVDEAKHKEEVWSLAFQTPTCAQAVVMAVRTPWEQLFSVPLQVTEGSLH</sequence>
<feature type="region of interest" description="Disordered" evidence="5">
    <location>
        <begin position="710"/>
        <end position="731"/>
    </location>
</feature>
<protein>
    <recommendedName>
        <fullName evidence="11">Serine/threonine-protein kinase 11-interacting protein</fullName>
    </recommendedName>
</protein>
<dbReference type="InterPro" id="IPR025875">
    <property type="entry name" value="Leu-rich_rpt_4"/>
</dbReference>
<dbReference type="AlphaFoldDB" id="A0AAN9VFB7"/>
<evidence type="ECO:0008006" key="11">
    <source>
        <dbReference type="Google" id="ProtNLM"/>
    </source>
</evidence>
<dbReference type="SUPFAM" id="SSF52075">
    <property type="entry name" value="Outer arm dynein light chain 1"/>
    <property type="match status" value="1"/>
</dbReference>
<evidence type="ECO:0000256" key="1">
    <source>
        <dbReference type="ARBA" id="ARBA00004496"/>
    </source>
</evidence>
<feature type="compositionally biased region" description="Low complexity" evidence="5">
    <location>
        <begin position="716"/>
        <end position="726"/>
    </location>
</feature>
<comment type="subcellular location">
    <subcellularLocation>
        <location evidence="1">Cytoplasm</location>
    </subcellularLocation>
</comment>
<evidence type="ECO:0000313" key="10">
    <source>
        <dbReference type="Proteomes" id="UP001378592"/>
    </source>
</evidence>
<feature type="compositionally biased region" description="Acidic residues" evidence="5">
    <location>
        <begin position="516"/>
        <end position="526"/>
    </location>
</feature>
<dbReference type="InterPro" id="IPR057292">
    <property type="entry name" value="PH_S11IP"/>
</dbReference>
<evidence type="ECO:0000256" key="3">
    <source>
        <dbReference type="ARBA" id="ARBA00022614"/>
    </source>
</evidence>
<dbReference type="Pfam" id="PF25624">
    <property type="entry name" value="PH_S11IP_C"/>
    <property type="match status" value="1"/>
</dbReference>
<keyword evidence="2" id="KW-0963">Cytoplasm</keyword>